<reference evidence="2 3" key="1">
    <citation type="journal article" date="2013" name="Antonie Van Leeuwenhoek">
        <title>Echinimonas agarilytica gen. nov., sp. nov., a new gammaproteobacterium isolated from the sea urchin Strongylocentrotus intermedius.</title>
        <authorList>
            <person name="Nedashkovskaya O.I."/>
            <person name="Stenkova A.M."/>
            <person name="Zhukova N.V."/>
            <person name="Van Trappen S."/>
            <person name="Lee J.S."/>
            <person name="Kim S.B."/>
        </authorList>
    </citation>
    <scope>NUCLEOTIDE SEQUENCE [LARGE SCALE GENOMIC DNA]</scope>
    <source>
        <strain evidence="2 3">KMM 6351</strain>
    </source>
</reference>
<organism evidence="2 3">
    <name type="scientific">Echinimonas agarilytica</name>
    <dbReference type="NCBI Taxonomy" id="1215918"/>
    <lineage>
        <taxon>Bacteria</taxon>
        <taxon>Pseudomonadati</taxon>
        <taxon>Pseudomonadota</taxon>
        <taxon>Gammaproteobacteria</taxon>
        <taxon>Alteromonadales</taxon>
        <taxon>Echinimonadaceae</taxon>
        <taxon>Echinimonas</taxon>
    </lineage>
</organism>
<comment type="caution">
    <text evidence="2">The sequence shown here is derived from an EMBL/GenBank/DDBJ whole genome shotgun (WGS) entry which is preliminary data.</text>
</comment>
<dbReference type="RefSeq" id="WP_251260707.1">
    <property type="nucleotide sequence ID" value="NZ_JAMQGP010000002.1"/>
</dbReference>
<accession>A0AA42B716</accession>
<dbReference type="InterPro" id="IPR036390">
    <property type="entry name" value="WH_DNA-bd_sf"/>
</dbReference>
<dbReference type="EMBL" id="JAMQGP010000002">
    <property type="protein sequence ID" value="MCM2679360.1"/>
    <property type="molecule type" value="Genomic_DNA"/>
</dbReference>
<evidence type="ECO:0000313" key="2">
    <source>
        <dbReference type="EMBL" id="MCM2679360.1"/>
    </source>
</evidence>
<name>A0AA42B716_9GAMM</name>
<feature type="domain" description="Transcriptional regulator HTH-type FeoC" evidence="1">
    <location>
        <begin position="1"/>
        <end position="58"/>
    </location>
</feature>
<dbReference type="SUPFAM" id="SSF46785">
    <property type="entry name" value="Winged helix' DNA-binding domain"/>
    <property type="match status" value="1"/>
</dbReference>
<dbReference type="Gene3D" id="1.10.10.10">
    <property type="entry name" value="Winged helix-like DNA-binding domain superfamily/Winged helix DNA-binding domain"/>
    <property type="match status" value="1"/>
</dbReference>
<gene>
    <name evidence="2" type="ORF">NAF29_06710</name>
</gene>
<dbReference type="InterPro" id="IPR015102">
    <property type="entry name" value="Tscrpt_reg_HTH_FeoC"/>
</dbReference>
<dbReference type="InterPro" id="IPR036388">
    <property type="entry name" value="WH-like_DNA-bd_sf"/>
</dbReference>
<evidence type="ECO:0000259" key="1">
    <source>
        <dbReference type="Pfam" id="PF09012"/>
    </source>
</evidence>
<evidence type="ECO:0000313" key="3">
    <source>
        <dbReference type="Proteomes" id="UP001165393"/>
    </source>
</evidence>
<dbReference type="Proteomes" id="UP001165393">
    <property type="component" value="Unassembled WGS sequence"/>
</dbReference>
<keyword evidence="3" id="KW-1185">Reference proteome</keyword>
<protein>
    <submittedName>
        <fullName evidence="2">FeoC-like transcriptional regulator</fullName>
    </submittedName>
</protein>
<dbReference type="AlphaFoldDB" id="A0AA42B716"/>
<sequence>MLPKIETLVQQKGPMTLTMIAREMKSSEQAIEGMLRLLVMRGRLKKSSQGACDGGCCATHSGVDLYQWQGEEALPLNVFHQAS</sequence>
<proteinExistence type="predicted"/>
<dbReference type="Pfam" id="PF09012">
    <property type="entry name" value="FeoC"/>
    <property type="match status" value="1"/>
</dbReference>